<dbReference type="InterPro" id="IPR045079">
    <property type="entry name" value="Oxoprolinase-like"/>
</dbReference>
<reference evidence="2 3" key="1">
    <citation type="journal article" date="2021" name="Microorganisms">
        <title>Acidisoma silvae sp. nov. and Acidisomacellulosilytica sp. nov., Two Acidophilic Bacteria Isolated from Decaying Wood, Hydrolyzing Cellulose and Producing Poly-3-hydroxybutyrate.</title>
        <authorList>
            <person name="Mieszkin S."/>
            <person name="Pouder E."/>
            <person name="Uroz S."/>
            <person name="Simon-Colin C."/>
            <person name="Alain K."/>
        </authorList>
    </citation>
    <scope>NUCLEOTIDE SEQUENCE [LARGE SCALE GENOMIC DNA]</scope>
    <source>
        <strain evidence="2 3">HW T5.17</strain>
    </source>
</reference>
<proteinExistence type="predicted"/>
<organism evidence="2 3">
    <name type="scientific">Acidisoma cellulosilyticum</name>
    <dbReference type="NCBI Taxonomy" id="2802395"/>
    <lineage>
        <taxon>Bacteria</taxon>
        <taxon>Pseudomonadati</taxon>
        <taxon>Pseudomonadota</taxon>
        <taxon>Alphaproteobacteria</taxon>
        <taxon>Acetobacterales</taxon>
        <taxon>Acidocellaceae</taxon>
        <taxon>Acidisoma</taxon>
    </lineage>
</organism>
<name>A0A964E4T9_9PROT</name>
<evidence type="ECO:0000313" key="2">
    <source>
        <dbReference type="EMBL" id="MCB8881283.1"/>
    </source>
</evidence>
<sequence>MTESRKPPIDMVTLNIISGILVSICRDMGVTLMRTSYSTIFSESLDFTCGLALPSGELIATGDFCPSMIGGMPLLLRSCVQEIPIDTLQPGDVLVHNDPYRGGLHTPEHTFFKPVFVDDEVIGFAVSIGHVCEVGGMAPAGFAGEATEVFHEGLRVPPVKLIRQGEDVPDIWRLLLANVRTPRYNYGDFRALIAATDLGEKRLAALVRKHGKASFLDNVRELMAYSERRMRAEIAKIPDGKYSFEDYMEDDGIEDKAYRIKATVFVQGDELIVDYTGSDPQAKGPINATLGVAWGASYNAVLQLTDSTIPKNSGCFRPIRVLAPPGSVVNVNFPGPSVGGNTETHCRIANCVMGALAPAVKARSAATDGASHSNFLFGGRDKETDEFFCCYDLTPVGWGGRSFADGNDAVGGINGNCPHTPVEVFEYRYPWHVEEFKLVNDSGGAGTFRGGLALSKTVRSLDTEMTFSYMSDRQKLAPWGLHGGLSGAMAELLMMRTGSADWLTITQAFNKPSPSKFANVPIRPGDRIRITSPAGGGWGPPEERDRASVAEDIAEGFVSVEQAVALYGFTLAAE</sequence>
<protein>
    <submittedName>
        <fullName evidence="2">Hydantoinase B/oxoprolinase family protein</fullName>
    </submittedName>
</protein>
<dbReference type="GO" id="GO:0017168">
    <property type="term" value="F:5-oxoprolinase (ATP-hydrolyzing) activity"/>
    <property type="evidence" value="ECO:0007669"/>
    <property type="project" value="TreeGrafter"/>
</dbReference>
<dbReference type="AlphaFoldDB" id="A0A964E4T9"/>
<comment type="caution">
    <text evidence="2">The sequence shown here is derived from an EMBL/GenBank/DDBJ whole genome shotgun (WGS) entry which is preliminary data.</text>
</comment>
<dbReference type="EMBL" id="JAESVA010000004">
    <property type="protein sequence ID" value="MCB8881283.1"/>
    <property type="molecule type" value="Genomic_DNA"/>
</dbReference>
<dbReference type="PANTHER" id="PTHR11365:SF23">
    <property type="entry name" value="HYPOTHETICAL 5-OXOPROLINASE (EUROFUNG)-RELATED"/>
    <property type="match status" value="1"/>
</dbReference>
<gene>
    <name evidence="2" type="ORF">ACELLULO517_13630</name>
</gene>
<evidence type="ECO:0000259" key="1">
    <source>
        <dbReference type="Pfam" id="PF02538"/>
    </source>
</evidence>
<dbReference type="Pfam" id="PF02538">
    <property type="entry name" value="Hydantoinase_B"/>
    <property type="match status" value="1"/>
</dbReference>
<feature type="domain" description="Hydantoinase B/oxoprolinase" evidence="1">
    <location>
        <begin position="10"/>
        <end position="541"/>
    </location>
</feature>
<dbReference type="GO" id="GO:0005829">
    <property type="term" value="C:cytosol"/>
    <property type="evidence" value="ECO:0007669"/>
    <property type="project" value="TreeGrafter"/>
</dbReference>
<dbReference type="PANTHER" id="PTHR11365">
    <property type="entry name" value="5-OXOPROLINASE RELATED"/>
    <property type="match status" value="1"/>
</dbReference>
<dbReference type="RefSeq" id="WP_227307954.1">
    <property type="nucleotide sequence ID" value="NZ_JAESVA010000004.1"/>
</dbReference>
<dbReference type="Proteomes" id="UP000721844">
    <property type="component" value="Unassembled WGS sequence"/>
</dbReference>
<accession>A0A964E4T9</accession>
<dbReference type="GO" id="GO:0006749">
    <property type="term" value="P:glutathione metabolic process"/>
    <property type="evidence" value="ECO:0007669"/>
    <property type="project" value="TreeGrafter"/>
</dbReference>
<dbReference type="InterPro" id="IPR003692">
    <property type="entry name" value="Hydantoinase_B"/>
</dbReference>
<evidence type="ECO:0000313" key="3">
    <source>
        <dbReference type="Proteomes" id="UP000721844"/>
    </source>
</evidence>
<keyword evidence="3" id="KW-1185">Reference proteome</keyword>